<dbReference type="PIRSF" id="PIRSF006113">
    <property type="entry name" value="PTP_synth"/>
    <property type="match status" value="1"/>
</dbReference>
<dbReference type="EC" id="4.-.-.-" evidence="8"/>
<dbReference type="UniPathway" id="UPA00391"/>
<evidence type="ECO:0000256" key="7">
    <source>
        <dbReference type="ARBA" id="ARBA00048807"/>
    </source>
</evidence>
<organism evidence="11 12">
    <name type="scientific">Candidatus Yonathbacteria bacterium RIFOXYD1_FULL_52_36</name>
    <dbReference type="NCBI Taxonomy" id="1802730"/>
    <lineage>
        <taxon>Bacteria</taxon>
        <taxon>Candidatus Yonathiibacteriota</taxon>
    </lineage>
</organism>
<evidence type="ECO:0000256" key="4">
    <source>
        <dbReference type="ARBA" id="ARBA00022723"/>
    </source>
</evidence>
<feature type="binding site" evidence="10">
    <location>
        <position position="28"/>
    </location>
    <ligand>
        <name>Zn(2+)</name>
        <dbReference type="ChEBI" id="CHEBI:29105"/>
    </ligand>
</feature>
<keyword evidence="6 8" id="KW-0456">Lyase</keyword>
<dbReference type="STRING" id="1802730.A2591_00645"/>
<dbReference type="Pfam" id="PF01242">
    <property type="entry name" value="PTPS"/>
    <property type="match status" value="1"/>
</dbReference>
<keyword evidence="5 8" id="KW-0862">Zinc</keyword>
<accession>A0A1G2SJM0</accession>
<name>A0A1G2SJM0_9BACT</name>
<dbReference type="EMBL" id="MHUZ01000034">
    <property type="protein sequence ID" value="OHA84829.1"/>
    <property type="molecule type" value="Genomic_DNA"/>
</dbReference>
<protein>
    <recommendedName>
        <fullName evidence="3 8">6-carboxy-5,6,7,8-tetrahydropterin synthase</fullName>
        <ecNumber evidence="8">4.-.-.-</ecNumber>
    </recommendedName>
</protein>
<evidence type="ECO:0000256" key="2">
    <source>
        <dbReference type="ARBA" id="ARBA00008900"/>
    </source>
</evidence>
<sequence>MKTSVVKSFTFEAAHALPNHDGKCKNLHGHSYRLEVFVEGPIQTSGPGEGMVMDFARLSEVVEREIVIQWDHQYLNDVVTFVTTAELLAEEVFRRLASAGISVSRIELWETPKARAVVER</sequence>
<keyword evidence="4 8" id="KW-0479">Metal-binding</keyword>
<dbReference type="Gene3D" id="3.30.479.10">
    <property type="entry name" value="6-pyruvoyl tetrahydropterin synthase/QueD"/>
    <property type="match status" value="1"/>
</dbReference>
<comment type="catalytic activity">
    <reaction evidence="7 8">
        <text>7,8-dihydroneopterin 3'-triphosphate + H2O = 6-carboxy-5,6,7,8-tetrahydropterin + triphosphate + acetaldehyde + 2 H(+)</text>
        <dbReference type="Rhea" id="RHEA:27966"/>
        <dbReference type="ChEBI" id="CHEBI:15343"/>
        <dbReference type="ChEBI" id="CHEBI:15377"/>
        <dbReference type="ChEBI" id="CHEBI:15378"/>
        <dbReference type="ChEBI" id="CHEBI:18036"/>
        <dbReference type="ChEBI" id="CHEBI:58462"/>
        <dbReference type="ChEBI" id="CHEBI:61032"/>
        <dbReference type="EC" id="4.1.2.50"/>
    </reaction>
</comment>
<dbReference type="Proteomes" id="UP000178168">
    <property type="component" value="Unassembled WGS sequence"/>
</dbReference>
<evidence type="ECO:0000256" key="10">
    <source>
        <dbReference type="PIRSR" id="PIRSR006113-2"/>
    </source>
</evidence>
<comment type="pathway">
    <text evidence="1 8">Purine metabolism; 7-cyano-7-deazaguanine biosynthesis.</text>
</comment>
<gene>
    <name evidence="11" type="ORF">A2591_00645</name>
</gene>
<evidence type="ECO:0000256" key="9">
    <source>
        <dbReference type="PIRSR" id="PIRSR006113-1"/>
    </source>
</evidence>
<feature type="active site" description="Charge relay system" evidence="9">
    <location>
        <position position="110"/>
    </location>
</feature>
<dbReference type="NCBIfam" id="TIGR03367">
    <property type="entry name" value="queuosine_QueD"/>
    <property type="match status" value="1"/>
</dbReference>
<comment type="cofactor">
    <cofactor evidence="8 10">
        <name>Zn(2+)</name>
        <dbReference type="ChEBI" id="CHEBI:29105"/>
    </cofactor>
    <text evidence="8 10">Binds 1 zinc ion per subunit.</text>
</comment>
<evidence type="ECO:0000256" key="6">
    <source>
        <dbReference type="ARBA" id="ARBA00023239"/>
    </source>
</evidence>
<dbReference type="PANTHER" id="PTHR12589:SF7">
    <property type="entry name" value="6-PYRUVOYL TETRAHYDROBIOPTERIN SYNTHASE"/>
    <property type="match status" value="1"/>
</dbReference>
<evidence type="ECO:0000256" key="8">
    <source>
        <dbReference type="PIRNR" id="PIRNR006113"/>
    </source>
</evidence>
<reference evidence="11 12" key="1">
    <citation type="journal article" date="2016" name="Nat. Commun.">
        <title>Thousands of microbial genomes shed light on interconnected biogeochemical processes in an aquifer system.</title>
        <authorList>
            <person name="Anantharaman K."/>
            <person name="Brown C.T."/>
            <person name="Hug L.A."/>
            <person name="Sharon I."/>
            <person name="Castelle C.J."/>
            <person name="Probst A.J."/>
            <person name="Thomas B.C."/>
            <person name="Singh A."/>
            <person name="Wilkins M.J."/>
            <person name="Karaoz U."/>
            <person name="Brodie E.L."/>
            <person name="Williams K.H."/>
            <person name="Hubbard S.S."/>
            <person name="Banfield J.F."/>
        </authorList>
    </citation>
    <scope>NUCLEOTIDE SEQUENCE [LARGE SCALE GENOMIC DNA]</scope>
</reference>
<dbReference type="AlphaFoldDB" id="A0A1G2SJM0"/>
<dbReference type="InterPro" id="IPR038418">
    <property type="entry name" value="6-PTP_synth/QueD_sf"/>
</dbReference>
<feature type="binding site" evidence="10">
    <location>
        <position position="15"/>
    </location>
    <ligand>
        <name>Zn(2+)</name>
        <dbReference type="ChEBI" id="CHEBI:29105"/>
    </ligand>
</feature>
<dbReference type="GO" id="GO:0046872">
    <property type="term" value="F:metal ion binding"/>
    <property type="evidence" value="ECO:0007669"/>
    <property type="project" value="UniProtKB-KW"/>
</dbReference>
<evidence type="ECO:0000256" key="3">
    <source>
        <dbReference type="ARBA" id="ARBA00018141"/>
    </source>
</evidence>
<comment type="similarity">
    <text evidence="2 8">Belongs to the PTPS family. QueD subfamily.</text>
</comment>
<keyword evidence="8" id="KW-0671">Queuosine biosynthesis</keyword>
<dbReference type="PANTHER" id="PTHR12589">
    <property type="entry name" value="PYRUVOYL TETRAHYDROBIOPTERIN SYNTHASE"/>
    <property type="match status" value="1"/>
</dbReference>
<evidence type="ECO:0000313" key="12">
    <source>
        <dbReference type="Proteomes" id="UP000178168"/>
    </source>
</evidence>
<dbReference type="SUPFAM" id="SSF55620">
    <property type="entry name" value="Tetrahydrobiopterin biosynthesis enzymes-like"/>
    <property type="match status" value="1"/>
</dbReference>
<feature type="active site" description="Charge relay system" evidence="9">
    <location>
        <position position="72"/>
    </location>
</feature>
<dbReference type="InterPro" id="IPR007115">
    <property type="entry name" value="6-PTP_synth/QueD"/>
</dbReference>
<dbReference type="GO" id="GO:0008616">
    <property type="term" value="P:tRNA queuosine(34) biosynthetic process"/>
    <property type="evidence" value="ECO:0007669"/>
    <property type="project" value="UniProtKB-KW"/>
</dbReference>
<feature type="binding site" evidence="10">
    <location>
        <position position="30"/>
    </location>
    <ligand>
        <name>Zn(2+)</name>
        <dbReference type="ChEBI" id="CHEBI:29105"/>
    </ligand>
</feature>
<feature type="active site" description="Proton acceptor" evidence="9">
    <location>
        <position position="24"/>
    </location>
</feature>
<comment type="caution">
    <text evidence="11">The sequence shown here is derived from an EMBL/GenBank/DDBJ whole genome shotgun (WGS) entry which is preliminary data.</text>
</comment>
<evidence type="ECO:0000313" key="11">
    <source>
        <dbReference type="EMBL" id="OHA84829.1"/>
    </source>
</evidence>
<evidence type="ECO:0000256" key="5">
    <source>
        <dbReference type="ARBA" id="ARBA00022833"/>
    </source>
</evidence>
<proteinExistence type="inferred from homology"/>
<evidence type="ECO:0000256" key="1">
    <source>
        <dbReference type="ARBA" id="ARBA00005061"/>
    </source>
</evidence>
<dbReference type="GO" id="GO:0070497">
    <property type="term" value="F:6-carboxytetrahydropterin synthase activity"/>
    <property type="evidence" value="ECO:0007669"/>
    <property type="project" value="UniProtKB-EC"/>
</dbReference>